<accession>A0ABQ7GY15</accession>
<feature type="region of interest" description="Disordered" evidence="1">
    <location>
        <begin position="1"/>
        <end position="22"/>
    </location>
</feature>
<sequence length="232" mass="25179">MKAPCFSPLLQSDTKPKIRGGVGKRKAAASNLMEQGWKANKKTSRSLTCEFERLTSASPLIKISNRAPALKRANLPHGAPSESPSNMRSSFQKGHTAASMEMHIDLDGRKPTPIPRRGPQLLLSPLMEESPYQPSARKAAAVQRSIELDSLALDLGSVLQFEQGETGSFEGSCCSEVSHSAYQAFGGYYEGSCLGEVQQWGACVSVQQQQQQQQQLQPPMALPPLTKCLSYG</sequence>
<organism evidence="2 3">
    <name type="scientific">Dunaliella salina</name>
    <name type="common">Green alga</name>
    <name type="synonym">Protococcus salinus</name>
    <dbReference type="NCBI Taxonomy" id="3046"/>
    <lineage>
        <taxon>Eukaryota</taxon>
        <taxon>Viridiplantae</taxon>
        <taxon>Chlorophyta</taxon>
        <taxon>core chlorophytes</taxon>
        <taxon>Chlorophyceae</taxon>
        <taxon>CS clade</taxon>
        <taxon>Chlamydomonadales</taxon>
        <taxon>Dunaliellaceae</taxon>
        <taxon>Dunaliella</taxon>
    </lineage>
</organism>
<name>A0ABQ7GY15_DUNSA</name>
<protein>
    <recommendedName>
        <fullName evidence="4">Encoded protein</fullName>
    </recommendedName>
</protein>
<gene>
    <name evidence="2" type="ORF">DUNSADRAFT_665</name>
</gene>
<evidence type="ECO:0000313" key="3">
    <source>
        <dbReference type="Proteomes" id="UP000815325"/>
    </source>
</evidence>
<dbReference type="Proteomes" id="UP000815325">
    <property type="component" value="Unassembled WGS sequence"/>
</dbReference>
<evidence type="ECO:0000313" key="2">
    <source>
        <dbReference type="EMBL" id="KAF5839491.1"/>
    </source>
</evidence>
<evidence type="ECO:0000256" key="1">
    <source>
        <dbReference type="SAM" id="MobiDB-lite"/>
    </source>
</evidence>
<keyword evidence="3" id="KW-1185">Reference proteome</keyword>
<dbReference type="EMBL" id="MU069542">
    <property type="protein sequence ID" value="KAF5839491.1"/>
    <property type="molecule type" value="Genomic_DNA"/>
</dbReference>
<proteinExistence type="predicted"/>
<comment type="caution">
    <text evidence="2">The sequence shown here is derived from an EMBL/GenBank/DDBJ whole genome shotgun (WGS) entry which is preliminary data.</text>
</comment>
<reference evidence="2" key="1">
    <citation type="submission" date="2017-08" db="EMBL/GenBank/DDBJ databases">
        <authorList>
            <person name="Polle J.E."/>
            <person name="Barry K."/>
            <person name="Cushman J."/>
            <person name="Schmutz J."/>
            <person name="Tran D."/>
            <person name="Hathwaick L.T."/>
            <person name="Yim W.C."/>
            <person name="Jenkins J."/>
            <person name="Mckie-Krisberg Z.M."/>
            <person name="Prochnik S."/>
            <person name="Lindquist E."/>
            <person name="Dockter R.B."/>
            <person name="Adam C."/>
            <person name="Molina H."/>
            <person name="Bunkerborg J."/>
            <person name="Jin E."/>
            <person name="Buchheim M."/>
            <person name="Magnuson J."/>
        </authorList>
    </citation>
    <scope>NUCLEOTIDE SEQUENCE</scope>
    <source>
        <strain evidence="2">CCAP 19/18</strain>
    </source>
</reference>
<evidence type="ECO:0008006" key="4">
    <source>
        <dbReference type="Google" id="ProtNLM"/>
    </source>
</evidence>